<keyword evidence="7" id="KW-1185">Reference proteome</keyword>
<dbReference type="Pfam" id="PF00248">
    <property type="entry name" value="Aldo_ket_red"/>
    <property type="match status" value="1"/>
</dbReference>
<dbReference type="EMBL" id="ML977144">
    <property type="protein sequence ID" value="KAF1989548.1"/>
    <property type="molecule type" value="Genomic_DNA"/>
</dbReference>
<reference evidence="6" key="1">
    <citation type="journal article" date="2020" name="Stud. Mycol.">
        <title>101 Dothideomycetes genomes: a test case for predicting lifestyles and emergence of pathogens.</title>
        <authorList>
            <person name="Haridas S."/>
            <person name="Albert R."/>
            <person name="Binder M."/>
            <person name="Bloem J."/>
            <person name="Labutti K."/>
            <person name="Salamov A."/>
            <person name="Andreopoulos B."/>
            <person name="Baker S."/>
            <person name="Barry K."/>
            <person name="Bills G."/>
            <person name="Bluhm B."/>
            <person name="Cannon C."/>
            <person name="Castanera R."/>
            <person name="Culley D."/>
            <person name="Daum C."/>
            <person name="Ezra D."/>
            <person name="Gonzalez J."/>
            <person name="Henrissat B."/>
            <person name="Kuo A."/>
            <person name="Liang C."/>
            <person name="Lipzen A."/>
            <person name="Lutzoni F."/>
            <person name="Magnuson J."/>
            <person name="Mondo S."/>
            <person name="Nolan M."/>
            <person name="Ohm R."/>
            <person name="Pangilinan J."/>
            <person name="Park H.-J."/>
            <person name="Ramirez L."/>
            <person name="Alfaro M."/>
            <person name="Sun H."/>
            <person name="Tritt A."/>
            <person name="Yoshinaga Y."/>
            <person name="Zwiers L.-H."/>
            <person name="Turgeon B."/>
            <person name="Goodwin S."/>
            <person name="Spatafora J."/>
            <person name="Crous P."/>
            <person name="Grigoriev I."/>
        </authorList>
    </citation>
    <scope>NUCLEOTIDE SEQUENCE</scope>
    <source>
        <strain evidence="6">CBS 113979</strain>
    </source>
</reference>
<dbReference type="PANTHER" id="PTHR43364:SF2">
    <property type="entry name" value="ARYL-ALCOHOL DEHYDROGENASE AAD10-RELATED"/>
    <property type="match status" value="1"/>
</dbReference>
<evidence type="ECO:0000256" key="1">
    <source>
        <dbReference type="ARBA" id="ARBA00004721"/>
    </source>
</evidence>
<dbReference type="OrthoDB" id="48988at2759"/>
<evidence type="ECO:0000256" key="4">
    <source>
        <dbReference type="ARBA" id="ARBA00073126"/>
    </source>
</evidence>
<dbReference type="GO" id="GO:0016491">
    <property type="term" value="F:oxidoreductase activity"/>
    <property type="evidence" value="ECO:0007669"/>
    <property type="project" value="UniProtKB-KW"/>
</dbReference>
<name>A0A6G1H9B5_9PEZI</name>
<dbReference type="FunFam" id="3.20.20.100:FF:000024">
    <property type="entry name" value="Aryl-alcohol dehydrogenase"/>
    <property type="match status" value="1"/>
</dbReference>
<proteinExistence type="inferred from homology"/>
<comment type="pathway">
    <text evidence="1">Secondary metabolite biosynthesis; terpenoid biosynthesis.</text>
</comment>
<feature type="domain" description="NADP-dependent oxidoreductase" evidence="5">
    <location>
        <begin position="31"/>
        <end position="338"/>
    </location>
</feature>
<dbReference type="InterPro" id="IPR023210">
    <property type="entry name" value="NADP_OxRdtase_dom"/>
</dbReference>
<protein>
    <recommendedName>
        <fullName evidence="4">Aldo-keto reductase ausK</fullName>
    </recommendedName>
</protein>
<dbReference type="Proteomes" id="UP000800041">
    <property type="component" value="Unassembled WGS sequence"/>
</dbReference>
<dbReference type="AlphaFoldDB" id="A0A6G1H9B5"/>
<dbReference type="CDD" id="cd19147">
    <property type="entry name" value="AKR_AKR9A3_9B1-4"/>
    <property type="match status" value="1"/>
</dbReference>
<organism evidence="6 7">
    <name type="scientific">Aulographum hederae CBS 113979</name>
    <dbReference type="NCBI Taxonomy" id="1176131"/>
    <lineage>
        <taxon>Eukaryota</taxon>
        <taxon>Fungi</taxon>
        <taxon>Dikarya</taxon>
        <taxon>Ascomycota</taxon>
        <taxon>Pezizomycotina</taxon>
        <taxon>Dothideomycetes</taxon>
        <taxon>Pleosporomycetidae</taxon>
        <taxon>Aulographales</taxon>
        <taxon>Aulographaceae</taxon>
    </lineage>
</organism>
<gene>
    <name evidence="6" type="ORF">K402DRAFT_410717</name>
</gene>
<dbReference type="InterPro" id="IPR036812">
    <property type="entry name" value="NAD(P)_OxRdtase_dom_sf"/>
</dbReference>
<keyword evidence="2" id="KW-0560">Oxidoreductase</keyword>
<dbReference type="Gene3D" id="3.20.20.100">
    <property type="entry name" value="NADP-dependent oxidoreductase domain"/>
    <property type="match status" value="1"/>
</dbReference>
<evidence type="ECO:0000259" key="5">
    <source>
        <dbReference type="Pfam" id="PF00248"/>
    </source>
</evidence>
<dbReference type="SUPFAM" id="SSF51430">
    <property type="entry name" value="NAD(P)-linked oxidoreductase"/>
    <property type="match status" value="1"/>
</dbReference>
<evidence type="ECO:0000313" key="7">
    <source>
        <dbReference type="Proteomes" id="UP000800041"/>
    </source>
</evidence>
<sequence>MTDIFSPPPPPPTELGRYRVLAPSAGVRVSPLQLGAMSIGDAWGSFMGSMSKEQSMKLLDAFYDKGGNFIDTANNYQDEQSETWIGEWMKQRKNRDQVVLATKYTTNYRSWTEGKGHSVNASGNHKRSLRLSVRDSLAKLQTDWIDILYVHWWDYTTGIEEIMDSLHILVEQGKVLYLGISDTPAWIVSAANTYAKAHGKTPFSIYQGRWNVLERSFERDIIPMARHFGMALAPWDVLGGGHFQTKKALEERKKAGEGLRWNAPEQTEDQAKISEALEKVAGEHGIESITTIALAYVMAKTPYVFPIIGGRKVEHLEDNIKALSIKLSQEQIEHLEGIKPVDIGFPLNMIGTDPKEGGQTALACWKFNCSLI</sequence>
<dbReference type="InterPro" id="IPR050523">
    <property type="entry name" value="AKR_Detox_Biosynth"/>
</dbReference>
<evidence type="ECO:0000313" key="6">
    <source>
        <dbReference type="EMBL" id="KAF1989548.1"/>
    </source>
</evidence>
<comment type="similarity">
    <text evidence="3">Belongs to the aldo/keto reductase family. Aldo/keto reductase 2 subfamily.</text>
</comment>
<evidence type="ECO:0000256" key="3">
    <source>
        <dbReference type="ARBA" id="ARBA00038157"/>
    </source>
</evidence>
<dbReference type="PANTHER" id="PTHR43364">
    <property type="entry name" value="NADH-SPECIFIC METHYLGLYOXAL REDUCTASE-RELATED"/>
    <property type="match status" value="1"/>
</dbReference>
<accession>A0A6G1H9B5</accession>
<evidence type="ECO:0000256" key="2">
    <source>
        <dbReference type="ARBA" id="ARBA00023002"/>
    </source>
</evidence>